<gene>
    <name evidence="1" type="ORF">S12H4_39689</name>
</gene>
<sequence length="164" mass="18429">MKTFILHPTDDLGEESELHTLMLHDETLGVTQRALKALRDELAQRIAHELFIFQVPATDAHCEVYGFFLVDKTTNEIAIIGDGFRGDGGGEGGAGHRAAQALLSIYGVRPLEMLPEDAIPFGEDAETYREAVNKALEIAGESRFEIPQQRKPRYVDWCFSQRRR</sequence>
<reference evidence="1" key="1">
    <citation type="journal article" date="2014" name="Front. Microbiol.">
        <title>High frequency of phylogenetically diverse reductive dehalogenase-homologous genes in deep subseafloor sedimentary metagenomes.</title>
        <authorList>
            <person name="Kawai M."/>
            <person name="Futagami T."/>
            <person name="Toyoda A."/>
            <person name="Takaki Y."/>
            <person name="Nishi S."/>
            <person name="Hori S."/>
            <person name="Arai W."/>
            <person name="Tsubouchi T."/>
            <person name="Morono Y."/>
            <person name="Uchiyama I."/>
            <person name="Ito T."/>
            <person name="Fujiyama A."/>
            <person name="Inagaki F."/>
            <person name="Takami H."/>
        </authorList>
    </citation>
    <scope>NUCLEOTIDE SEQUENCE</scope>
    <source>
        <strain evidence="1">Expedition CK06-06</strain>
    </source>
</reference>
<proteinExistence type="predicted"/>
<dbReference type="EMBL" id="BARW01024015">
    <property type="protein sequence ID" value="GAI88378.1"/>
    <property type="molecule type" value="Genomic_DNA"/>
</dbReference>
<organism evidence="1">
    <name type="scientific">marine sediment metagenome</name>
    <dbReference type="NCBI Taxonomy" id="412755"/>
    <lineage>
        <taxon>unclassified sequences</taxon>
        <taxon>metagenomes</taxon>
        <taxon>ecological metagenomes</taxon>
    </lineage>
</organism>
<evidence type="ECO:0000313" key="1">
    <source>
        <dbReference type="EMBL" id="GAI88378.1"/>
    </source>
</evidence>
<comment type="caution">
    <text evidence="1">The sequence shown here is derived from an EMBL/GenBank/DDBJ whole genome shotgun (WGS) entry which is preliminary data.</text>
</comment>
<name>X1S638_9ZZZZ</name>
<dbReference type="AlphaFoldDB" id="X1S638"/>
<protein>
    <submittedName>
        <fullName evidence="1">Uncharacterized protein</fullName>
    </submittedName>
</protein>
<accession>X1S638</accession>
<feature type="non-terminal residue" evidence="1">
    <location>
        <position position="164"/>
    </location>
</feature>